<dbReference type="GO" id="GO:0004252">
    <property type="term" value="F:serine-type endopeptidase activity"/>
    <property type="evidence" value="ECO:0007669"/>
    <property type="project" value="InterPro"/>
</dbReference>
<dbReference type="PANTHER" id="PTHR24276:SF91">
    <property type="entry name" value="AT26814P-RELATED"/>
    <property type="match status" value="1"/>
</dbReference>
<keyword evidence="4" id="KW-0720">Serine protease</keyword>
<proteinExistence type="evidence at transcript level"/>
<dbReference type="AlphaFoldDB" id="A0A3G5BII2"/>
<dbReference type="InterPro" id="IPR001254">
    <property type="entry name" value="Trypsin_dom"/>
</dbReference>
<dbReference type="InterPro" id="IPR050430">
    <property type="entry name" value="Peptidase_S1"/>
</dbReference>
<comment type="similarity">
    <text evidence="1">Belongs to the peptidase S1 family.</text>
</comment>
<evidence type="ECO:0000256" key="2">
    <source>
        <dbReference type="ARBA" id="ARBA00022670"/>
    </source>
</evidence>
<dbReference type="Pfam" id="PF00089">
    <property type="entry name" value="Trypsin"/>
    <property type="match status" value="1"/>
</dbReference>
<feature type="signal peptide" evidence="6">
    <location>
        <begin position="1"/>
        <end position="17"/>
    </location>
</feature>
<dbReference type="InterPro" id="IPR043504">
    <property type="entry name" value="Peptidase_S1_PA_chymotrypsin"/>
</dbReference>
<dbReference type="SUPFAM" id="SSF50494">
    <property type="entry name" value="Trypsin-like serine proteases"/>
    <property type="match status" value="1"/>
</dbReference>
<evidence type="ECO:0000256" key="6">
    <source>
        <dbReference type="SAM" id="SignalP"/>
    </source>
</evidence>
<organism evidence="8">
    <name type="scientific">Dolopus genitalis</name>
    <name type="common">Giant Australian assassin fly</name>
    <name type="synonym">Asilus genitalis</name>
    <dbReference type="NCBI Taxonomy" id="2488630"/>
    <lineage>
        <taxon>Eukaryota</taxon>
        <taxon>Metazoa</taxon>
        <taxon>Ecdysozoa</taxon>
        <taxon>Arthropoda</taxon>
        <taxon>Hexapoda</taxon>
        <taxon>Insecta</taxon>
        <taxon>Pterygota</taxon>
        <taxon>Neoptera</taxon>
        <taxon>Endopterygota</taxon>
        <taxon>Diptera</taxon>
        <taxon>Brachycera</taxon>
        <taxon>Muscomorpha</taxon>
        <taxon>Asiloidea</taxon>
        <taxon>Asilidae</taxon>
        <taxon>Asilinae</taxon>
        <taxon>Dolopus</taxon>
    </lineage>
</organism>
<dbReference type="SMART" id="SM00020">
    <property type="entry name" value="Tryp_SPc"/>
    <property type="match status" value="1"/>
</dbReference>
<keyword evidence="2" id="KW-0645">Protease</keyword>
<keyword evidence="6" id="KW-0732">Signal</keyword>
<protein>
    <submittedName>
        <fullName evidence="8">Venom polypeptide</fullName>
    </submittedName>
</protein>
<dbReference type="PRINTS" id="PR00722">
    <property type="entry name" value="CHYMOTRYPSIN"/>
</dbReference>
<reference evidence="8" key="1">
    <citation type="journal article" date="2018" name="Toxins">
        <title>Buzz kill: function and proteomic composition of venom from the giant assassin fly Dolopus genitalis (Diptera: Asilidae).</title>
        <authorList>
            <person name="Walker A.A."/>
            <person name="Dobson J."/>
            <person name="Jin J."/>
            <person name="Robinson S.D."/>
            <person name="Herzig V."/>
            <person name="Vetter I."/>
            <person name="King G.F."/>
            <person name="Fry B.G."/>
        </authorList>
    </citation>
    <scope>NUCLEOTIDE SEQUENCE</scope>
    <source>
        <strain evidence="8">Dg73</strain>
        <tissue evidence="8">Venom/thoracic glands</tissue>
    </source>
</reference>
<dbReference type="InterPro" id="IPR001314">
    <property type="entry name" value="Peptidase_S1A"/>
</dbReference>
<dbReference type="PROSITE" id="PS50240">
    <property type="entry name" value="TRYPSIN_DOM"/>
    <property type="match status" value="1"/>
</dbReference>
<sequence length="261" mass="29116">MLLSILLEIIIAALCGSENIGDYQVVENTGEFPYLVSLEERSQYLCSGALIKENAVLTAAHCVDGFFTDFLTIRAGNLLQKENSNNVQTLAIEFYRKHEYYNPKTVENDISIIKTKGLFKLNKFVNIIKLPNGGETFYNQEATIIGWGQTDDAQLPTILKKANLKIIDKDSCERAFGYALRLYYSMLCGLDLSKRTQGLCNGDSGSPTVIHNPKKPGSDVLVGLNSWVVKPGKFCQPQYPSVITNVAKMKSWIDIKLKTVF</sequence>
<evidence type="ECO:0000259" key="7">
    <source>
        <dbReference type="PROSITE" id="PS50240"/>
    </source>
</evidence>
<feature type="chain" id="PRO_5018121286" evidence="6">
    <location>
        <begin position="18"/>
        <end position="261"/>
    </location>
</feature>
<evidence type="ECO:0000256" key="1">
    <source>
        <dbReference type="ARBA" id="ARBA00007664"/>
    </source>
</evidence>
<dbReference type="CDD" id="cd00190">
    <property type="entry name" value="Tryp_SPc"/>
    <property type="match status" value="1"/>
</dbReference>
<dbReference type="InterPro" id="IPR009003">
    <property type="entry name" value="Peptidase_S1_PA"/>
</dbReference>
<dbReference type="GO" id="GO:0006508">
    <property type="term" value="P:proteolysis"/>
    <property type="evidence" value="ECO:0007669"/>
    <property type="project" value="UniProtKB-KW"/>
</dbReference>
<keyword evidence="3" id="KW-0378">Hydrolase</keyword>
<dbReference type="PANTHER" id="PTHR24276">
    <property type="entry name" value="POLYSERASE-RELATED"/>
    <property type="match status" value="1"/>
</dbReference>
<dbReference type="InterPro" id="IPR018114">
    <property type="entry name" value="TRYPSIN_HIS"/>
</dbReference>
<evidence type="ECO:0000256" key="3">
    <source>
        <dbReference type="ARBA" id="ARBA00022801"/>
    </source>
</evidence>
<dbReference type="EMBL" id="MK075191">
    <property type="protein sequence ID" value="AYV99594.1"/>
    <property type="molecule type" value="mRNA"/>
</dbReference>
<feature type="domain" description="Peptidase S1" evidence="7">
    <location>
        <begin position="14"/>
        <end position="258"/>
    </location>
</feature>
<evidence type="ECO:0000256" key="5">
    <source>
        <dbReference type="ARBA" id="ARBA00023157"/>
    </source>
</evidence>
<dbReference type="Gene3D" id="2.40.10.10">
    <property type="entry name" value="Trypsin-like serine proteases"/>
    <property type="match status" value="1"/>
</dbReference>
<evidence type="ECO:0000256" key="4">
    <source>
        <dbReference type="ARBA" id="ARBA00022825"/>
    </source>
</evidence>
<dbReference type="FunFam" id="2.40.10.10:FF:000068">
    <property type="entry name" value="transmembrane protease serine 2"/>
    <property type="match status" value="1"/>
</dbReference>
<accession>A0A3G5BII2</accession>
<keyword evidence="5" id="KW-1015">Disulfide bond</keyword>
<evidence type="ECO:0000313" key="8">
    <source>
        <dbReference type="EMBL" id="AYV99594.1"/>
    </source>
</evidence>
<dbReference type="PROSITE" id="PS00134">
    <property type="entry name" value="TRYPSIN_HIS"/>
    <property type="match status" value="1"/>
</dbReference>
<name>A0A3G5BII2_DOLGE</name>